<keyword evidence="2" id="KW-1185">Reference proteome</keyword>
<proteinExistence type="predicted"/>
<comment type="caution">
    <text evidence="1">The sequence shown here is derived from an EMBL/GenBank/DDBJ whole genome shotgun (WGS) entry which is preliminary data.</text>
</comment>
<dbReference type="OrthoDB" id="6154436at2759"/>
<accession>A0A8S4SN75</accession>
<protein>
    <submittedName>
        <fullName evidence="1">Jg23767 protein</fullName>
    </submittedName>
</protein>
<name>A0A8S4SN75_9NEOP</name>
<evidence type="ECO:0000313" key="2">
    <source>
        <dbReference type="Proteomes" id="UP000838756"/>
    </source>
</evidence>
<sequence>MMMMVIGYDKDDDDNLMHSLLLQLDTLVRVLTDRKWTVGQLARAMLRFARQTLHEPHVIPDNQTLFDELIGIEKVPDDY</sequence>
<organism evidence="1 2">
    <name type="scientific">Pararge aegeria aegeria</name>
    <dbReference type="NCBI Taxonomy" id="348720"/>
    <lineage>
        <taxon>Eukaryota</taxon>
        <taxon>Metazoa</taxon>
        <taxon>Ecdysozoa</taxon>
        <taxon>Arthropoda</taxon>
        <taxon>Hexapoda</taxon>
        <taxon>Insecta</taxon>
        <taxon>Pterygota</taxon>
        <taxon>Neoptera</taxon>
        <taxon>Endopterygota</taxon>
        <taxon>Lepidoptera</taxon>
        <taxon>Glossata</taxon>
        <taxon>Ditrysia</taxon>
        <taxon>Papilionoidea</taxon>
        <taxon>Nymphalidae</taxon>
        <taxon>Satyrinae</taxon>
        <taxon>Satyrini</taxon>
        <taxon>Parargina</taxon>
        <taxon>Pararge</taxon>
    </lineage>
</organism>
<dbReference type="Proteomes" id="UP000838756">
    <property type="component" value="Unassembled WGS sequence"/>
</dbReference>
<dbReference type="AlphaFoldDB" id="A0A8S4SN75"/>
<reference evidence="1" key="1">
    <citation type="submission" date="2022-03" db="EMBL/GenBank/DDBJ databases">
        <authorList>
            <person name="Lindestad O."/>
        </authorList>
    </citation>
    <scope>NUCLEOTIDE SEQUENCE</scope>
</reference>
<gene>
    <name evidence="1" type="primary">jg23767</name>
    <name evidence="1" type="ORF">PAEG_LOCUS27069</name>
</gene>
<evidence type="ECO:0000313" key="1">
    <source>
        <dbReference type="EMBL" id="CAH2268743.1"/>
    </source>
</evidence>
<dbReference type="EMBL" id="CAKXAJ010026465">
    <property type="protein sequence ID" value="CAH2268743.1"/>
    <property type="molecule type" value="Genomic_DNA"/>
</dbReference>